<comment type="caution">
    <text evidence="2">The sequence shown here is derived from an EMBL/GenBank/DDBJ whole genome shotgun (WGS) entry which is preliminary data.</text>
</comment>
<dbReference type="PANTHER" id="PTHR35458">
    <property type="entry name" value="SLR0755 PROTEIN"/>
    <property type="match status" value="1"/>
</dbReference>
<organism evidence="2 3">
    <name type="scientific">Candidatus Nealsonbacteria bacterium RBG_13_37_56</name>
    <dbReference type="NCBI Taxonomy" id="1801661"/>
    <lineage>
        <taxon>Bacteria</taxon>
        <taxon>Candidatus Nealsoniibacteriota</taxon>
    </lineage>
</organism>
<evidence type="ECO:0000313" key="3">
    <source>
        <dbReference type="Proteomes" id="UP000178893"/>
    </source>
</evidence>
<dbReference type="InterPro" id="IPR021139">
    <property type="entry name" value="NYN"/>
</dbReference>
<feature type="non-terminal residue" evidence="2">
    <location>
        <position position="1"/>
    </location>
</feature>
<sequence length="227" mass="26877">KSCFYFNIKYMQEKLFKLKGRTLAIIDWANVYGWSNNLGWQVDPQKLYDYLKNYPDIFDIRFYFGIEKGNKKSEQFQENIKNIGYTLISKEVKWIPLKLNITHFRTKDGKIKNIENALGSSSWEVFKELLEKEIQKPFKGQFCRRKCDFDVEITKDILINIDKFDSLILFSGDGDYKDIVEYSLSNNKQVIVVHPFGLRGKEYNELLARDKNRPYLCAVEKLTSFIK</sequence>
<proteinExistence type="predicted"/>
<dbReference type="PANTHER" id="PTHR35458:SF2">
    <property type="entry name" value="SLR0755 PROTEIN"/>
    <property type="match status" value="1"/>
</dbReference>
<dbReference type="Proteomes" id="UP000178893">
    <property type="component" value="Unassembled WGS sequence"/>
</dbReference>
<dbReference type="Pfam" id="PF01936">
    <property type="entry name" value="NYN"/>
    <property type="match status" value="1"/>
</dbReference>
<dbReference type="InterPro" id="IPR047140">
    <property type="entry name" value="LabA"/>
</dbReference>
<dbReference type="GO" id="GO:0004540">
    <property type="term" value="F:RNA nuclease activity"/>
    <property type="evidence" value="ECO:0007669"/>
    <property type="project" value="InterPro"/>
</dbReference>
<dbReference type="Gene3D" id="3.40.50.1010">
    <property type="entry name" value="5'-nuclease"/>
    <property type="match status" value="1"/>
</dbReference>
<protein>
    <recommendedName>
        <fullName evidence="1">NYN domain-containing protein</fullName>
    </recommendedName>
</protein>
<dbReference type="AlphaFoldDB" id="A0A1G2DV31"/>
<feature type="domain" description="NYN" evidence="1">
    <location>
        <begin position="135"/>
        <end position="194"/>
    </location>
</feature>
<accession>A0A1G2DV31</accession>
<evidence type="ECO:0000259" key="1">
    <source>
        <dbReference type="Pfam" id="PF01936"/>
    </source>
</evidence>
<gene>
    <name evidence="2" type="ORF">A2V72_01735</name>
</gene>
<evidence type="ECO:0000313" key="2">
    <source>
        <dbReference type="EMBL" id="OGZ17413.1"/>
    </source>
</evidence>
<reference evidence="2 3" key="1">
    <citation type="journal article" date="2016" name="Nat. Commun.">
        <title>Thousands of microbial genomes shed light on interconnected biogeochemical processes in an aquifer system.</title>
        <authorList>
            <person name="Anantharaman K."/>
            <person name="Brown C.T."/>
            <person name="Hug L.A."/>
            <person name="Sharon I."/>
            <person name="Castelle C.J."/>
            <person name="Probst A.J."/>
            <person name="Thomas B.C."/>
            <person name="Singh A."/>
            <person name="Wilkins M.J."/>
            <person name="Karaoz U."/>
            <person name="Brodie E.L."/>
            <person name="Williams K.H."/>
            <person name="Hubbard S.S."/>
            <person name="Banfield J.F."/>
        </authorList>
    </citation>
    <scope>NUCLEOTIDE SEQUENCE [LARGE SCALE GENOMIC DNA]</scope>
</reference>
<dbReference type="EMBL" id="MHLW01000039">
    <property type="protein sequence ID" value="OGZ17413.1"/>
    <property type="molecule type" value="Genomic_DNA"/>
</dbReference>
<name>A0A1G2DV31_9BACT</name>